<evidence type="ECO:0000313" key="8">
    <source>
        <dbReference type="Proteomes" id="UP000235653"/>
    </source>
</evidence>
<protein>
    <submittedName>
        <fullName evidence="7">Cytochrome c biogenesis protein ResB</fullName>
    </submittedName>
</protein>
<evidence type="ECO:0000256" key="2">
    <source>
        <dbReference type="ARBA" id="ARBA00022692"/>
    </source>
</evidence>
<reference evidence="7 8" key="1">
    <citation type="journal article" date="2017" name="ISME J.">
        <title>Grape pomace compost harbors organohalide-respiring Dehalogenimonas species with novel reductive dehalogenase genes.</title>
        <authorList>
            <person name="Yang Y."/>
            <person name="Higgins S.A."/>
            <person name="Yan J."/>
            <person name="Simsir B."/>
            <person name="Chourey K."/>
            <person name="Iyer R."/>
            <person name="Hettich R.L."/>
            <person name="Baldwin B."/>
            <person name="Ogles D.M."/>
            <person name="Loffler F.E."/>
        </authorList>
    </citation>
    <scope>NUCLEOTIDE SEQUENCE [LARGE SCALE GENOMIC DNA]</scope>
    <source>
        <strain evidence="7 8">GP</strain>
    </source>
</reference>
<dbReference type="OrthoDB" id="9770923at2"/>
<organism evidence="7 8">
    <name type="scientific">Dehalogenimonas etheniformans</name>
    <dbReference type="NCBI Taxonomy" id="1536648"/>
    <lineage>
        <taxon>Bacteria</taxon>
        <taxon>Bacillati</taxon>
        <taxon>Chloroflexota</taxon>
        <taxon>Dehalococcoidia</taxon>
        <taxon>Dehalococcoidales</taxon>
        <taxon>Dehalococcoidaceae</taxon>
        <taxon>Dehalogenimonas</taxon>
    </lineage>
</organism>
<dbReference type="PANTHER" id="PTHR31566:SF0">
    <property type="entry name" value="CYTOCHROME C BIOGENESIS PROTEIN CCS1, CHLOROPLASTIC"/>
    <property type="match status" value="1"/>
</dbReference>
<dbReference type="GO" id="GO:0016020">
    <property type="term" value="C:membrane"/>
    <property type="evidence" value="ECO:0007669"/>
    <property type="project" value="UniProtKB-SubCell"/>
</dbReference>
<keyword evidence="4" id="KW-1133">Transmembrane helix</keyword>
<name>A0A2P5P5U9_9CHLR</name>
<keyword evidence="5" id="KW-0472">Membrane</keyword>
<comment type="caution">
    <text evidence="7">The sequence shown here is derived from an EMBL/GenBank/DDBJ whole genome shotgun (WGS) entry which is preliminary data.</text>
</comment>
<evidence type="ECO:0000256" key="5">
    <source>
        <dbReference type="ARBA" id="ARBA00023136"/>
    </source>
</evidence>
<sequence>MNYIKSTFNWFVHLFSSVRFALWIILLLAIVSLAGTLLRQIPSQLLADPTLKQAWIEQVAQPHYGSFWTAVFNGLGLFDVFHSAIFLILGSLLIIAIAVCSLKRMPSLIRTSRGTDLDSAARLLEKGNVTRSASKISASENMANVTGFLSNRRYRVRRGETPDGTVFVADKNRFAPWGTYAIHLSLILLTAGYIVGSAKGYSNESFVVTEGETRAIGSPYDASIKLVDFQADFYDNGQPKDYRSDVQILVGGQVIKEGTIRVNYPLSYGNLNIYQSFYGPALTLRVSDSGGNEVFDGSLALTDPFTVEGITRNSGTLDLTSSGVFVFIISSAGPGDPVVPNGSVRLEFYDASPDTGGEFIDSLDIQIGSTTEFQGLKFSPSAMIEFSGFQLREDPGLNLIWAAFILFMLGLGLVFYFPHRQMVIGVYPDVKGSRTAYHILGKKNQAATDEIESFAKVIGATGQIQPKNMERKK</sequence>
<gene>
    <name evidence="7" type="ORF">JP09_008030</name>
</gene>
<evidence type="ECO:0000256" key="3">
    <source>
        <dbReference type="ARBA" id="ARBA00022748"/>
    </source>
</evidence>
<evidence type="ECO:0000259" key="6">
    <source>
        <dbReference type="Pfam" id="PF05140"/>
    </source>
</evidence>
<dbReference type="InterPro" id="IPR023494">
    <property type="entry name" value="Cyt_c_bgen_Ccs1/CcsB/ResB"/>
</dbReference>
<dbReference type="EMBL" id="JQAN02000011">
    <property type="protein sequence ID" value="PPD57681.1"/>
    <property type="molecule type" value="Genomic_DNA"/>
</dbReference>
<dbReference type="Proteomes" id="UP000235653">
    <property type="component" value="Unassembled WGS sequence"/>
</dbReference>
<evidence type="ECO:0000313" key="7">
    <source>
        <dbReference type="EMBL" id="PPD57681.1"/>
    </source>
</evidence>
<keyword evidence="3" id="KW-0201">Cytochrome c-type biogenesis</keyword>
<keyword evidence="2" id="KW-0812">Transmembrane</keyword>
<comment type="subcellular location">
    <subcellularLocation>
        <location evidence="1">Membrane</location>
        <topology evidence="1">Multi-pass membrane protein</topology>
    </subcellularLocation>
</comment>
<feature type="domain" description="ResB-like" evidence="6">
    <location>
        <begin position="18"/>
        <end position="448"/>
    </location>
</feature>
<proteinExistence type="predicted"/>
<accession>A0A2P5P5U9</accession>
<dbReference type="Pfam" id="PF05140">
    <property type="entry name" value="ResB"/>
    <property type="match status" value="1"/>
</dbReference>
<dbReference type="PANTHER" id="PTHR31566">
    <property type="entry name" value="CYTOCHROME C BIOGENESIS PROTEIN CCS1, CHLOROPLASTIC"/>
    <property type="match status" value="1"/>
</dbReference>
<dbReference type="AlphaFoldDB" id="A0A2P5P5U9"/>
<keyword evidence="8" id="KW-1185">Reference proteome</keyword>
<evidence type="ECO:0000256" key="1">
    <source>
        <dbReference type="ARBA" id="ARBA00004141"/>
    </source>
</evidence>
<dbReference type="GO" id="GO:0017004">
    <property type="term" value="P:cytochrome complex assembly"/>
    <property type="evidence" value="ECO:0007669"/>
    <property type="project" value="UniProtKB-KW"/>
</dbReference>
<evidence type="ECO:0000256" key="4">
    <source>
        <dbReference type="ARBA" id="ARBA00022989"/>
    </source>
</evidence>
<dbReference type="InterPro" id="IPR007816">
    <property type="entry name" value="ResB-like_domain"/>
</dbReference>